<keyword evidence="5" id="KW-0812">Transmembrane</keyword>
<dbReference type="InterPro" id="IPR050298">
    <property type="entry name" value="Gram-neg_bact_OMP"/>
</dbReference>
<dbReference type="SUPFAM" id="SSF56935">
    <property type="entry name" value="Porins"/>
    <property type="match status" value="1"/>
</dbReference>
<dbReference type="RefSeq" id="WP_261502705.1">
    <property type="nucleotide sequence ID" value="NZ_JAODYH010000017.1"/>
</dbReference>
<evidence type="ECO:0000256" key="9">
    <source>
        <dbReference type="ARBA" id="ARBA00023136"/>
    </source>
</evidence>
<keyword evidence="7" id="KW-0406">Ion transport</keyword>
<evidence type="ECO:0000256" key="3">
    <source>
        <dbReference type="ARBA" id="ARBA00022448"/>
    </source>
</evidence>
<evidence type="ECO:0000256" key="6">
    <source>
        <dbReference type="ARBA" id="ARBA00022729"/>
    </source>
</evidence>
<keyword evidence="3" id="KW-0813">Transport</keyword>
<protein>
    <submittedName>
        <fullName evidence="13">Porin</fullName>
    </submittedName>
</protein>
<dbReference type="PANTHER" id="PTHR34501:SF9">
    <property type="entry name" value="MAJOR OUTER MEMBRANE PROTEIN P.IA"/>
    <property type="match status" value="1"/>
</dbReference>
<dbReference type="CDD" id="cd00342">
    <property type="entry name" value="gram_neg_porins"/>
    <property type="match status" value="1"/>
</dbReference>
<accession>A0ABT2PU42</accession>
<comment type="caution">
    <text evidence="13">The sequence shown here is derived from an EMBL/GenBank/DDBJ whole genome shotgun (WGS) entry which is preliminary data.</text>
</comment>
<evidence type="ECO:0000256" key="1">
    <source>
        <dbReference type="ARBA" id="ARBA00004571"/>
    </source>
</evidence>
<dbReference type="InterPro" id="IPR023614">
    <property type="entry name" value="Porin_dom_sf"/>
</dbReference>
<evidence type="ECO:0000256" key="5">
    <source>
        <dbReference type="ARBA" id="ARBA00022692"/>
    </source>
</evidence>
<gene>
    <name evidence="13" type="ORF">N0K08_22710</name>
</gene>
<keyword evidence="10" id="KW-0998">Cell outer membrane</keyword>
<comment type="subcellular location">
    <subcellularLocation>
        <location evidence="1">Cell outer membrane</location>
        <topology evidence="1">Multi-pass membrane protein</topology>
    </subcellularLocation>
</comment>
<evidence type="ECO:0000313" key="13">
    <source>
        <dbReference type="EMBL" id="MCT9813451.1"/>
    </source>
</evidence>
<dbReference type="InterPro" id="IPR033900">
    <property type="entry name" value="Gram_neg_porin_domain"/>
</dbReference>
<proteinExistence type="predicted"/>
<dbReference type="PRINTS" id="PR00184">
    <property type="entry name" value="NEISSPPORIN"/>
</dbReference>
<evidence type="ECO:0000256" key="4">
    <source>
        <dbReference type="ARBA" id="ARBA00022452"/>
    </source>
</evidence>
<dbReference type="EMBL" id="JAODYH010000017">
    <property type="protein sequence ID" value="MCT9813451.1"/>
    <property type="molecule type" value="Genomic_DNA"/>
</dbReference>
<dbReference type="PANTHER" id="PTHR34501">
    <property type="entry name" value="PROTEIN YDDL-RELATED"/>
    <property type="match status" value="1"/>
</dbReference>
<name>A0ABT2PU42_9BURK</name>
<evidence type="ECO:0000256" key="10">
    <source>
        <dbReference type="ARBA" id="ARBA00023237"/>
    </source>
</evidence>
<feature type="chain" id="PRO_5045484890" evidence="11">
    <location>
        <begin position="24"/>
        <end position="354"/>
    </location>
</feature>
<dbReference type="Gene3D" id="2.40.160.10">
    <property type="entry name" value="Porin"/>
    <property type="match status" value="1"/>
</dbReference>
<evidence type="ECO:0000256" key="2">
    <source>
        <dbReference type="ARBA" id="ARBA00011233"/>
    </source>
</evidence>
<evidence type="ECO:0000259" key="12">
    <source>
        <dbReference type="Pfam" id="PF13609"/>
    </source>
</evidence>
<evidence type="ECO:0000256" key="7">
    <source>
        <dbReference type="ARBA" id="ARBA00023065"/>
    </source>
</evidence>
<organism evidence="13 14">
    <name type="scientific">Acidovorax bellezanensis</name>
    <dbReference type="NCBI Taxonomy" id="2976702"/>
    <lineage>
        <taxon>Bacteria</taxon>
        <taxon>Pseudomonadati</taxon>
        <taxon>Pseudomonadota</taxon>
        <taxon>Betaproteobacteria</taxon>
        <taxon>Burkholderiales</taxon>
        <taxon>Comamonadaceae</taxon>
        <taxon>Acidovorax</taxon>
    </lineage>
</organism>
<reference evidence="13 14" key="1">
    <citation type="submission" date="2022-09" db="EMBL/GenBank/DDBJ databases">
        <title>Draft genome of isolate Be4.</title>
        <authorList>
            <person name="Sanchez-Castro I."/>
            <person name="Martinez-Rodriguez P."/>
            <person name="Descostes M."/>
            <person name="Merroun M."/>
        </authorList>
    </citation>
    <scope>NUCLEOTIDE SEQUENCE [LARGE SCALE GENOMIC DNA]</scope>
    <source>
        <strain evidence="13 14">Be4</strain>
    </source>
</reference>
<dbReference type="Pfam" id="PF13609">
    <property type="entry name" value="Porin_4"/>
    <property type="match status" value="1"/>
</dbReference>
<dbReference type="Proteomes" id="UP001525968">
    <property type="component" value="Unassembled WGS sequence"/>
</dbReference>
<keyword evidence="9" id="KW-0472">Membrane</keyword>
<comment type="subunit">
    <text evidence="2">Homotrimer.</text>
</comment>
<evidence type="ECO:0000256" key="8">
    <source>
        <dbReference type="ARBA" id="ARBA00023114"/>
    </source>
</evidence>
<keyword evidence="8" id="KW-0626">Porin</keyword>
<keyword evidence="6 11" id="KW-0732">Signal</keyword>
<feature type="domain" description="Porin" evidence="12">
    <location>
        <begin position="11"/>
        <end position="325"/>
    </location>
</feature>
<evidence type="ECO:0000256" key="11">
    <source>
        <dbReference type="SAM" id="SignalP"/>
    </source>
</evidence>
<sequence>MKRPIPALMLAAAAFVSMAPCHAQSSVTVFGLIDTGISHYRVHGGQRQTAQASDGLASSRLGLRGQEDLGGGLSAHFWLEGGVAVDDPAEFNFARRSTVGLTGPWGEVRLGRDYTPTYMIQSEFSGPWVTNGVGESLVYRGRATLYGSANGGQSTHVRASNSIGYFLPKSLGGFAGQLQYAFPEAEDGSQAGRYLGGKLTYKQGPWRLGVAYSRATGGRKAPGTRPRDLQSTSLGVAYDFGVASLEALYAKDHVAMPLGRKGLEGLTAGLTVPVGQGEFRVSYAQIDFSYPSDQARANKLAFGYVHHLSKRTALYATYAQVRNRGGAAFTVGGDPAGIRNQASSGQNFGIRHLF</sequence>
<dbReference type="InterPro" id="IPR002299">
    <property type="entry name" value="Porin_Neis"/>
</dbReference>
<keyword evidence="4" id="KW-1134">Transmembrane beta strand</keyword>
<keyword evidence="14" id="KW-1185">Reference proteome</keyword>
<evidence type="ECO:0000313" key="14">
    <source>
        <dbReference type="Proteomes" id="UP001525968"/>
    </source>
</evidence>
<feature type="signal peptide" evidence="11">
    <location>
        <begin position="1"/>
        <end position="23"/>
    </location>
</feature>